<dbReference type="InterPro" id="IPR031107">
    <property type="entry name" value="Small_HSP"/>
</dbReference>
<dbReference type="Proteomes" id="UP000245627">
    <property type="component" value="Unassembled WGS sequence"/>
</dbReference>
<dbReference type="InterPro" id="IPR008978">
    <property type="entry name" value="HSP20-like_chaperone"/>
</dbReference>
<dbReference type="Pfam" id="PF00011">
    <property type="entry name" value="HSP20"/>
    <property type="match status" value="1"/>
</dbReference>
<dbReference type="CDD" id="cd06464">
    <property type="entry name" value="ACD_sHsps-like"/>
    <property type="match status" value="1"/>
</dbReference>
<dbReference type="InterPro" id="IPR002068">
    <property type="entry name" value="A-crystallin/Hsp20_dom"/>
</dbReference>
<evidence type="ECO:0000313" key="5">
    <source>
        <dbReference type="Proteomes" id="UP000245627"/>
    </source>
</evidence>
<dbReference type="AlphaFoldDB" id="A0A2T8HGP2"/>
<organism evidence="4 5">
    <name type="scientific">Sphingobacterium corticibacter</name>
    <dbReference type="NCBI Taxonomy" id="2171749"/>
    <lineage>
        <taxon>Bacteria</taxon>
        <taxon>Pseudomonadati</taxon>
        <taxon>Bacteroidota</taxon>
        <taxon>Sphingobacteriia</taxon>
        <taxon>Sphingobacteriales</taxon>
        <taxon>Sphingobacteriaceae</taxon>
        <taxon>Sphingobacterium</taxon>
    </lineage>
</organism>
<accession>A0A2T8HGP2</accession>
<protein>
    <submittedName>
        <fullName evidence="4">Hsp20/alpha crystallin family protein</fullName>
    </submittedName>
</protein>
<reference evidence="4 5" key="1">
    <citation type="submission" date="2018-04" db="EMBL/GenBank/DDBJ databases">
        <title>Sphingobacterium cortibacter sp. nov.</title>
        <authorList>
            <person name="Li Y."/>
        </authorList>
    </citation>
    <scope>NUCLEOTIDE SEQUENCE [LARGE SCALE GENOMIC DNA]</scope>
    <source>
        <strain evidence="4 5">2c-3</strain>
    </source>
</reference>
<name>A0A2T8HGP2_9SPHI</name>
<comment type="caution">
    <text evidence="4">The sequence shown here is derived from an EMBL/GenBank/DDBJ whole genome shotgun (WGS) entry which is preliminary data.</text>
</comment>
<evidence type="ECO:0000256" key="1">
    <source>
        <dbReference type="PROSITE-ProRule" id="PRU00285"/>
    </source>
</evidence>
<dbReference type="EMBL" id="QDKG01000005">
    <property type="protein sequence ID" value="PVH24574.1"/>
    <property type="molecule type" value="Genomic_DNA"/>
</dbReference>
<evidence type="ECO:0000256" key="2">
    <source>
        <dbReference type="RuleBase" id="RU003616"/>
    </source>
</evidence>
<dbReference type="SUPFAM" id="SSF49764">
    <property type="entry name" value="HSP20-like chaperones"/>
    <property type="match status" value="1"/>
</dbReference>
<evidence type="ECO:0000259" key="3">
    <source>
        <dbReference type="PROSITE" id="PS01031"/>
    </source>
</evidence>
<sequence length="147" mass="16477">MALVKFPTRNVNTDSVNPFVNNVFDSLFTDSFISDRLVTRVPAVNIVETDAAFELELAAPGLKKEDFTINVDKNLITIAAEKKTISENGDKSYSKREFNYNSFSRSFTLPDVVNYNNIDANYVDGVLLVKIGKKEDAIVTKRSIEVM</sequence>
<dbReference type="RefSeq" id="WP_116776522.1">
    <property type="nucleotide sequence ID" value="NZ_QDKG01000005.1"/>
</dbReference>
<dbReference type="PROSITE" id="PS01031">
    <property type="entry name" value="SHSP"/>
    <property type="match status" value="1"/>
</dbReference>
<gene>
    <name evidence="4" type="ORF">DC487_13650</name>
</gene>
<proteinExistence type="inferred from homology"/>
<feature type="domain" description="SHSP" evidence="3">
    <location>
        <begin position="35"/>
        <end position="147"/>
    </location>
</feature>
<dbReference type="Gene3D" id="2.60.40.790">
    <property type="match status" value="1"/>
</dbReference>
<evidence type="ECO:0000313" key="4">
    <source>
        <dbReference type="EMBL" id="PVH24574.1"/>
    </source>
</evidence>
<dbReference type="PANTHER" id="PTHR11527">
    <property type="entry name" value="HEAT-SHOCK PROTEIN 20 FAMILY MEMBER"/>
    <property type="match status" value="1"/>
</dbReference>
<keyword evidence="5" id="KW-1185">Reference proteome</keyword>
<comment type="similarity">
    <text evidence="1 2">Belongs to the small heat shock protein (HSP20) family.</text>
</comment>
<dbReference type="OrthoDB" id="9814487at2"/>